<protein>
    <submittedName>
        <fullName evidence="2">Uncharacterized protein</fullName>
    </submittedName>
</protein>
<feature type="transmembrane region" description="Helical" evidence="1">
    <location>
        <begin position="33"/>
        <end position="50"/>
    </location>
</feature>
<dbReference type="EMBL" id="MT932329">
    <property type="protein sequence ID" value="QOI69492.1"/>
    <property type="molecule type" value="Genomic_DNA"/>
</dbReference>
<dbReference type="Proteomes" id="UP000593835">
    <property type="component" value="Segment"/>
</dbReference>
<organism evidence="2 3">
    <name type="scientific">Campylobacter phage F379</name>
    <dbReference type="NCBI Taxonomy" id="2776767"/>
    <lineage>
        <taxon>Viruses</taxon>
        <taxon>Duplodnaviria</taxon>
        <taxon>Heunggongvirae</taxon>
        <taxon>Uroviricota</taxon>
        <taxon>Caudoviricetes</taxon>
        <taxon>Connertonviridae</taxon>
        <taxon>Firehammervirus</taxon>
        <taxon>Firehammervirus F379</taxon>
    </lineage>
</organism>
<keyword evidence="3" id="KW-1185">Reference proteome</keyword>
<keyword evidence="1" id="KW-0812">Transmembrane</keyword>
<reference evidence="2 3" key="1">
    <citation type="submission" date="2020-08" db="EMBL/GenBank/DDBJ databases">
        <authorList>
            <person name="Sorensen M.C.H."/>
        </authorList>
    </citation>
    <scope>NUCLEOTIDE SEQUENCE [LARGE SCALE GENOMIC DNA]</scope>
</reference>
<name>A0A7L8ZJH6_9CAUD</name>
<sequence>MSNHLIKTFLNMAIAISVGIICFLIDFYMHHTLSWKMFLIFCIITIYYDIKLIRDVINEPSDTNIKT</sequence>
<evidence type="ECO:0000313" key="2">
    <source>
        <dbReference type="EMBL" id="QOI69492.1"/>
    </source>
</evidence>
<proteinExistence type="predicted"/>
<evidence type="ECO:0000313" key="3">
    <source>
        <dbReference type="Proteomes" id="UP000593835"/>
    </source>
</evidence>
<accession>A0A7L8ZJH6</accession>
<evidence type="ECO:0000256" key="1">
    <source>
        <dbReference type="SAM" id="Phobius"/>
    </source>
</evidence>
<gene>
    <name evidence="2" type="ORF">F379_206</name>
</gene>
<feature type="transmembrane region" description="Helical" evidence="1">
    <location>
        <begin position="9"/>
        <end position="27"/>
    </location>
</feature>
<keyword evidence="1" id="KW-0472">Membrane</keyword>
<keyword evidence="1" id="KW-1133">Transmembrane helix</keyword>